<dbReference type="Gene3D" id="3.40.50.1000">
    <property type="entry name" value="HAD superfamily/HAD-like"/>
    <property type="match status" value="1"/>
</dbReference>
<dbReference type="InterPro" id="IPR018303">
    <property type="entry name" value="ATPase_P-typ_P_site"/>
</dbReference>
<evidence type="ECO:0000256" key="12">
    <source>
        <dbReference type="ARBA" id="ARBA00022842"/>
    </source>
</evidence>
<feature type="compositionally biased region" description="Low complexity" evidence="23">
    <location>
        <begin position="61"/>
        <end position="73"/>
    </location>
</feature>
<name>A0A6P8Z3S3_THRPL</name>
<evidence type="ECO:0000256" key="9">
    <source>
        <dbReference type="ARBA" id="ARBA00022723"/>
    </source>
</evidence>
<evidence type="ECO:0000259" key="26">
    <source>
        <dbReference type="Pfam" id="PF16212"/>
    </source>
</evidence>
<keyword evidence="16 22" id="KW-0472">Membrane</keyword>
<keyword evidence="14 22" id="KW-1133">Transmembrane helix</keyword>
<comment type="catalytic activity">
    <reaction evidence="18">
        <text>a 1,2-diacyl-sn-glycero-3-phospho-L-serine(out) + ATP + H2O = a 1,2-diacyl-sn-glycero-3-phospho-L-serine(in) + ADP + phosphate + H(+)</text>
        <dbReference type="Rhea" id="RHEA:38567"/>
        <dbReference type="ChEBI" id="CHEBI:15377"/>
        <dbReference type="ChEBI" id="CHEBI:15378"/>
        <dbReference type="ChEBI" id="CHEBI:30616"/>
        <dbReference type="ChEBI" id="CHEBI:43474"/>
        <dbReference type="ChEBI" id="CHEBI:57262"/>
        <dbReference type="ChEBI" id="CHEBI:456216"/>
    </reaction>
    <physiologicalReaction direction="left-to-right" evidence="18">
        <dbReference type="Rhea" id="RHEA:38568"/>
    </physiologicalReaction>
</comment>
<dbReference type="GO" id="GO:0045332">
    <property type="term" value="P:phospholipid translocation"/>
    <property type="evidence" value="ECO:0007669"/>
    <property type="project" value="TreeGrafter"/>
</dbReference>
<dbReference type="InterPro" id="IPR059000">
    <property type="entry name" value="ATPase_P-type_domA"/>
</dbReference>
<dbReference type="GO" id="GO:0005802">
    <property type="term" value="C:trans-Golgi network"/>
    <property type="evidence" value="ECO:0007669"/>
    <property type="project" value="TreeGrafter"/>
</dbReference>
<feature type="transmembrane region" description="Helical" evidence="22">
    <location>
        <begin position="391"/>
        <end position="409"/>
    </location>
</feature>
<feature type="compositionally biased region" description="Basic and acidic residues" evidence="23">
    <location>
        <begin position="1"/>
        <end position="10"/>
    </location>
</feature>
<evidence type="ECO:0000256" key="6">
    <source>
        <dbReference type="ARBA" id="ARBA00022475"/>
    </source>
</evidence>
<organism evidence="28">
    <name type="scientific">Thrips palmi</name>
    <name type="common">Melon thrips</name>
    <dbReference type="NCBI Taxonomy" id="161013"/>
    <lineage>
        <taxon>Eukaryota</taxon>
        <taxon>Metazoa</taxon>
        <taxon>Ecdysozoa</taxon>
        <taxon>Arthropoda</taxon>
        <taxon>Hexapoda</taxon>
        <taxon>Insecta</taxon>
        <taxon>Pterygota</taxon>
        <taxon>Neoptera</taxon>
        <taxon>Paraneoptera</taxon>
        <taxon>Thysanoptera</taxon>
        <taxon>Terebrantia</taxon>
        <taxon>Thripoidea</taxon>
        <taxon>Thripidae</taxon>
        <taxon>Thrips</taxon>
    </lineage>
</organism>
<dbReference type="PANTHER" id="PTHR24092">
    <property type="entry name" value="PROBABLE PHOSPHOLIPID-TRANSPORTING ATPASE"/>
    <property type="match status" value="1"/>
</dbReference>
<dbReference type="NCBIfam" id="TIGR01652">
    <property type="entry name" value="ATPase-Plipid"/>
    <property type="match status" value="2"/>
</dbReference>
<dbReference type="CTD" id="36488"/>
<evidence type="ECO:0000259" key="24">
    <source>
        <dbReference type="Pfam" id="PF00122"/>
    </source>
</evidence>
<dbReference type="Pfam" id="PF16209">
    <property type="entry name" value="PhoLip_ATPase_N"/>
    <property type="match status" value="1"/>
</dbReference>
<evidence type="ECO:0000256" key="3">
    <source>
        <dbReference type="ARBA" id="ARBA00004236"/>
    </source>
</evidence>
<dbReference type="Pfam" id="PF16212">
    <property type="entry name" value="PhoLip_ATPase_C"/>
    <property type="match status" value="1"/>
</dbReference>
<dbReference type="FunFam" id="3.40.50.1000:FF:000010">
    <property type="entry name" value="Phospholipid-transporting ATPase"/>
    <property type="match status" value="1"/>
</dbReference>
<evidence type="ECO:0000259" key="25">
    <source>
        <dbReference type="Pfam" id="PF16209"/>
    </source>
</evidence>
<dbReference type="InterPro" id="IPR032631">
    <property type="entry name" value="P-type_ATPase_N"/>
</dbReference>
<sequence>MDKLVQDISDRWAAGAMPSTAAVGRNGGRRGSKQTTSNREDIELAGTGSSTARNSLAPTNGDDAASSSQVDSSVDVADGAGGGLGYRVIFVNRPQPQANKFCTNYISTAKYSLVSFFPAFLFEQFRRYSNCFFLFIAMLQQIPDVSPTGRWTTLVPLLFILTVSAIKETIEDIKRHRADSETNQKEVEVLRDGHWQWVKWHAVLVGDIVKVHNNNFFPADLIVLASSEPQAMCYIETSNLDGETNLKVRQGLAETANLLKTDDLSQFRATLECDLPNRHLYEFSGVLKESGKQKLSLGPDQVLLRGSLLRNTRWVFGLVVYTGHETKLMKNSTSAPLKRSSVDKLINKQILILFMILIVLCLLSASCSEWWSYTHGENDWYLGAYVSKNFGYNLLTFMILYNNLIPISLQVTLEMVRFIQATFINMDIDMYHAQTNTPAMARTSNLNEELGMVKYIFSDKTGTLTRNEMVFKQMSVGGILYKPAEKLRDTLLMQHIEQGHENAALLREFMVLMSVCHTVIPEQMSDGTIQYHASSPDERALVQGAALFGFTFDTRTPSSVEILALGHREKYEILHVIEFTSTRKRMSVIARTPDNKIKLYCKGADTVIYERLSQSTQKAKEQTLKHLETFATEGLRTLCCAVADISDEAYEEWKETYYKAKVSLQNREQKMDEAAELIETNLTLLGASAIEDKLQDQVPETISALIKADINVWVLTGDKQETAINIGYSCQLITQGMPILIVNEGSLDDTRDTIGRHIADFGEHLKKPNHAALVVDGHTLKYALTHDLQRDFLDLCISCKVVVCCRVSPMQKAEMVELVTVHTGAVTLAIGDGANDVAMIQKAHVGVGISGYEGLQAACASDYSIAQFRFLLKLLLVHGAWNYNRMCKLILYSFYKNICLYIIELWFAIYSGWSGQVMFERWTIGLYNVLFTASPPITMGIFDKVCSAEMMLQYPKLYSPSQNGEHLNVKVFWGWIVVAIIHSIATWFLFVVIYSAFWPTIPLGAVMSGMDLMMFTSPVFWLGLVLIPFSTLIIDVTYKVISTSTHKSLTDAVRESEIRKSDPGIVMAESKTHDFHRSHSGSSAAVWSSLLEFNHQFKFDMHNRVLRVLRNIYNVGRASLKCPIQTDRTGTTAQERFQPSLCNKGKHGGRTEPWVRIFSRGRRCSGAIGCYSSIQHKFAKARGNVITYVSFMFI</sequence>
<evidence type="ECO:0000256" key="21">
    <source>
        <dbReference type="PIRSR" id="PIRSR606539-3"/>
    </source>
</evidence>
<feature type="domain" description="P-type ATPase C-terminal" evidence="26">
    <location>
        <begin position="858"/>
        <end position="988"/>
    </location>
</feature>
<feature type="binding site" evidence="20">
    <location>
        <position position="461"/>
    </location>
    <ligand>
        <name>ATP</name>
        <dbReference type="ChEBI" id="CHEBI:30616"/>
    </ligand>
</feature>
<feature type="binding site" evidence="20">
    <location>
        <position position="460"/>
    </location>
    <ligand>
        <name>ATP</name>
        <dbReference type="ChEBI" id="CHEBI:30616"/>
    </ligand>
</feature>
<feature type="binding site" evidence="20">
    <location>
        <position position="812"/>
    </location>
    <ligand>
        <name>ATP</name>
        <dbReference type="ChEBI" id="CHEBI:30616"/>
    </ligand>
</feature>
<keyword evidence="15" id="KW-0333">Golgi apparatus</keyword>
<dbReference type="Proteomes" id="UP000515158">
    <property type="component" value="Unplaced"/>
</dbReference>
<dbReference type="PANTHER" id="PTHR24092:SF150">
    <property type="entry name" value="PHOSPHOLIPID-TRANSPORTING ATPASE"/>
    <property type="match status" value="1"/>
</dbReference>
<protein>
    <recommendedName>
        <fullName evidence="22">Phospholipid-transporting ATPase</fullName>
        <ecNumber evidence="22">7.6.2.1</ecNumber>
    </recommendedName>
</protein>
<dbReference type="InterPro" id="IPR008250">
    <property type="entry name" value="ATPase_P-typ_transduc_dom_A_sf"/>
</dbReference>
<dbReference type="Gene3D" id="2.70.150.10">
    <property type="entry name" value="Calcium-transporting ATPase, cytoplasmic transduction domain A"/>
    <property type="match status" value="1"/>
</dbReference>
<feature type="binding site" evidence="20">
    <location>
        <position position="806"/>
    </location>
    <ligand>
        <name>ATP</name>
        <dbReference type="ChEBI" id="CHEBI:30616"/>
    </ligand>
</feature>
<feature type="binding site" evidence="20">
    <location>
        <position position="836"/>
    </location>
    <ligand>
        <name>ATP</name>
        <dbReference type="ChEBI" id="CHEBI:30616"/>
    </ligand>
</feature>
<evidence type="ECO:0000313" key="27">
    <source>
        <dbReference type="Proteomes" id="UP000515158"/>
    </source>
</evidence>
<dbReference type="GeneID" id="117648620"/>
<evidence type="ECO:0000256" key="5">
    <source>
        <dbReference type="ARBA" id="ARBA00008109"/>
    </source>
</evidence>
<dbReference type="FunFam" id="2.70.150.10:FF:000021">
    <property type="entry name" value="Phospholipid-transporting ATPase"/>
    <property type="match status" value="1"/>
</dbReference>
<dbReference type="InterPro" id="IPR023214">
    <property type="entry name" value="HAD_sf"/>
</dbReference>
<comment type="cofactor">
    <cofactor evidence="1 21">
        <name>Mg(2+)</name>
        <dbReference type="ChEBI" id="CHEBI:18420"/>
    </cofactor>
</comment>
<evidence type="ECO:0000256" key="10">
    <source>
        <dbReference type="ARBA" id="ARBA00022741"/>
    </source>
</evidence>
<feature type="binding site" evidence="20">
    <location>
        <position position="718"/>
    </location>
    <ligand>
        <name>ATP</name>
        <dbReference type="ChEBI" id="CHEBI:30616"/>
    </ligand>
</feature>
<feature type="binding site" evidence="20">
    <location>
        <position position="602"/>
    </location>
    <ligand>
        <name>ATP</name>
        <dbReference type="ChEBI" id="CHEBI:30616"/>
    </ligand>
</feature>
<evidence type="ECO:0000256" key="11">
    <source>
        <dbReference type="ARBA" id="ARBA00022840"/>
    </source>
</evidence>
<dbReference type="SFLD" id="SFLDS00003">
    <property type="entry name" value="Haloacid_Dehalogenase"/>
    <property type="match status" value="1"/>
</dbReference>
<keyword evidence="11 20" id="KW-0067">ATP-binding</keyword>
<comment type="catalytic activity">
    <reaction evidence="17 22">
        <text>ATP + H2O + phospholipidSide 1 = ADP + phosphate + phospholipidSide 2.</text>
        <dbReference type="EC" id="7.6.2.1"/>
    </reaction>
</comment>
<dbReference type="GO" id="GO:0140326">
    <property type="term" value="F:ATPase-coupled intramembrane lipid transporter activity"/>
    <property type="evidence" value="ECO:0007669"/>
    <property type="project" value="UniProtKB-EC"/>
</dbReference>
<keyword evidence="7" id="KW-0597">Phosphoprotein</keyword>
<dbReference type="OrthoDB" id="377733at2759"/>
<dbReference type="GO" id="GO:0005524">
    <property type="term" value="F:ATP binding"/>
    <property type="evidence" value="ECO:0007669"/>
    <property type="project" value="UniProtKB-UniRule"/>
</dbReference>
<dbReference type="SFLD" id="SFLDG00002">
    <property type="entry name" value="C1.7:_P-type_atpase_like"/>
    <property type="match status" value="1"/>
</dbReference>
<dbReference type="AlphaFoldDB" id="A0A6P8Z3S3"/>
<evidence type="ECO:0000256" key="1">
    <source>
        <dbReference type="ARBA" id="ARBA00001946"/>
    </source>
</evidence>
<dbReference type="Gene3D" id="3.40.1110.10">
    <property type="entry name" value="Calcium-transporting ATPase, cytoplasmic domain N"/>
    <property type="match status" value="1"/>
</dbReference>
<dbReference type="GO" id="GO:0016887">
    <property type="term" value="F:ATP hydrolysis activity"/>
    <property type="evidence" value="ECO:0007669"/>
    <property type="project" value="InterPro"/>
</dbReference>
<feature type="transmembrane region" description="Helical" evidence="22">
    <location>
        <begin position="925"/>
        <end position="942"/>
    </location>
</feature>
<dbReference type="SUPFAM" id="SSF56784">
    <property type="entry name" value="HAD-like"/>
    <property type="match status" value="1"/>
</dbReference>
<evidence type="ECO:0000256" key="8">
    <source>
        <dbReference type="ARBA" id="ARBA00022692"/>
    </source>
</evidence>
<comment type="similarity">
    <text evidence="5 22">Belongs to the cation transport ATPase (P-type) (TC 3.A.3) family. Type IV subfamily.</text>
</comment>
<dbReference type="CDD" id="cd02073">
    <property type="entry name" value="P-type_ATPase_APLT_Dnf-like"/>
    <property type="match status" value="1"/>
</dbReference>
<dbReference type="Pfam" id="PF13246">
    <property type="entry name" value="Cation_ATPase"/>
    <property type="match status" value="1"/>
</dbReference>
<evidence type="ECO:0000256" key="13">
    <source>
        <dbReference type="ARBA" id="ARBA00022967"/>
    </source>
</evidence>
<dbReference type="InterPro" id="IPR006539">
    <property type="entry name" value="P-type_ATPase_IV"/>
</dbReference>
<evidence type="ECO:0000256" key="7">
    <source>
        <dbReference type="ARBA" id="ARBA00022553"/>
    </source>
</evidence>
<dbReference type="InterPro" id="IPR023298">
    <property type="entry name" value="ATPase_P-typ_TM_dom_sf"/>
</dbReference>
<evidence type="ECO:0000256" key="20">
    <source>
        <dbReference type="PIRSR" id="PIRSR606539-2"/>
    </source>
</evidence>
<feature type="binding site" evidence="20">
    <location>
        <position position="717"/>
    </location>
    <ligand>
        <name>ATP</name>
        <dbReference type="ChEBI" id="CHEBI:30616"/>
    </ligand>
</feature>
<proteinExistence type="inferred from homology"/>
<evidence type="ECO:0000256" key="19">
    <source>
        <dbReference type="PIRSR" id="PIRSR606539-1"/>
    </source>
</evidence>
<reference evidence="28" key="1">
    <citation type="submission" date="2025-08" db="UniProtKB">
        <authorList>
            <consortium name="RefSeq"/>
        </authorList>
    </citation>
    <scope>IDENTIFICATION</scope>
    <source>
        <tissue evidence="28">Total insect</tissue>
    </source>
</reference>
<dbReference type="FunFam" id="3.40.1110.10:FF:000035">
    <property type="entry name" value="Phospholipid-transporting ATPase"/>
    <property type="match status" value="1"/>
</dbReference>
<accession>A0A6P8Z3S3</accession>
<feature type="domain" description="P-type ATPase N-terminal" evidence="25">
    <location>
        <begin position="90"/>
        <end position="154"/>
    </location>
</feature>
<feature type="binding site" evidence="20">
    <location>
        <position position="459"/>
    </location>
    <ligand>
        <name>ATP</name>
        <dbReference type="ChEBI" id="CHEBI:30616"/>
    </ligand>
</feature>
<dbReference type="InterPro" id="IPR001757">
    <property type="entry name" value="P_typ_ATPase"/>
</dbReference>
<evidence type="ECO:0000256" key="16">
    <source>
        <dbReference type="ARBA" id="ARBA00023136"/>
    </source>
</evidence>
<keyword evidence="8 22" id="KW-0812">Transmembrane</keyword>
<keyword evidence="9 21" id="KW-0479">Metal-binding</keyword>
<evidence type="ECO:0000256" key="4">
    <source>
        <dbReference type="ARBA" id="ARBA00004555"/>
    </source>
</evidence>
<feature type="domain" description="P-type ATPase A" evidence="24">
    <location>
        <begin position="182"/>
        <end position="245"/>
    </location>
</feature>
<feature type="binding site" evidence="21">
    <location>
        <position position="459"/>
    </location>
    <ligand>
        <name>Mg(2+)</name>
        <dbReference type="ChEBI" id="CHEBI:18420"/>
    </ligand>
</feature>
<feature type="transmembrane region" description="Helical" evidence="22">
    <location>
        <begin position="1018"/>
        <end position="1038"/>
    </location>
</feature>
<keyword evidence="6" id="KW-1003">Cell membrane</keyword>
<dbReference type="PRINTS" id="PR00119">
    <property type="entry name" value="CATATPASE"/>
</dbReference>
<feature type="binding site" evidence="20">
    <location>
        <position position="716"/>
    </location>
    <ligand>
        <name>ATP</name>
        <dbReference type="ChEBI" id="CHEBI:30616"/>
    </ligand>
</feature>
<evidence type="ECO:0000256" key="17">
    <source>
        <dbReference type="ARBA" id="ARBA00034036"/>
    </source>
</evidence>
<dbReference type="SUPFAM" id="SSF81660">
    <property type="entry name" value="Metal cation-transporting ATPase, ATP-binding domain N"/>
    <property type="match status" value="1"/>
</dbReference>
<dbReference type="EC" id="7.6.2.1" evidence="22"/>
<feature type="binding site" evidence="20">
    <location>
        <position position="579"/>
    </location>
    <ligand>
        <name>ATP</name>
        <dbReference type="ChEBI" id="CHEBI:30616"/>
    </ligand>
</feature>
<keyword evidence="13 22" id="KW-1278">Translocase</keyword>
<dbReference type="InterPro" id="IPR044492">
    <property type="entry name" value="P_typ_ATPase_HD_dom"/>
</dbReference>
<feature type="transmembrane region" description="Helical" evidence="22">
    <location>
        <begin position="972"/>
        <end position="998"/>
    </location>
</feature>
<dbReference type="InterPro" id="IPR023299">
    <property type="entry name" value="ATPase_P-typ_cyto_dom_N"/>
</dbReference>
<evidence type="ECO:0000313" key="28">
    <source>
        <dbReference type="RefSeq" id="XP_034247123.1"/>
    </source>
</evidence>
<keyword evidence="10 20" id="KW-0547">Nucleotide-binding</keyword>
<feature type="active site" description="4-aspartylphosphate intermediate" evidence="19">
    <location>
        <position position="459"/>
    </location>
</feature>
<dbReference type="InterPro" id="IPR036412">
    <property type="entry name" value="HAD-like_sf"/>
</dbReference>
<feature type="region of interest" description="Disordered" evidence="23">
    <location>
        <begin position="1"/>
        <end position="73"/>
    </location>
</feature>
<evidence type="ECO:0000256" key="14">
    <source>
        <dbReference type="ARBA" id="ARBA00022989"/>
    </source>
</evidence>
<gene>
    <name evidence="28" type="primary">LOC117648620</name>
</gene>
<dbReference type="InterPro" id="IPR032630">
    <property type="entry name" value="P_typ_ATPase_c"/>
</dbReference>
<dbReference type="PROSITE" id="PS00154">
    <property type="entry name" value="ATPASE_E1_E2"/>
    <property type="match status" value="1"/>
</dbReference>
<evidence type="ECO:0000256" key="18">
    <source>
        <dbReference type="ARBA" id="ARBA00051303"/>
    </source>
</evidence>
<evidence type="ECO:0000256" key="2">
    <source>
        <dbReference type="ARBA" id="ARBA00004141"/>
    </source>
</evidence>
<comment type="subcellular location">
    <subcellularLocation>
        <location evidence="3">Cell membrane</location>
    </subcellularLocation>
    <subcellularLocation>
        <location evidence="4">Golgi apparatus</location>
    </subcellularLocation>
    <subcellularLocation>
        <location evidence="2 22">Membrane</location>
        <topology evidence="2 22">Multi-pass membrane protein</topology>
    </subcellularLocation>
</comment>
<dbReference type="NCBIfam" id="TIGR01494">
    <property type="entry name" value="ATPase_P-type"/>
    <property type="match status" value="2"/>
</dbReference>
<dbReference type="Pfam" id="PF00122">
    <property type="entry name" value="E1-E2_ATPase"/>
    <property type="match status" value="1"/>
</dbReference>
<dbReference type="SFLD" id="SFLDF00027">
    <property type="entry name" value="p-type_atpase"/>
    <property type="match status" value="1"/>
</dbReference>
<dbReference type="SUPFAM" id="SSF81665">
    <property type="entry name" value="Calcium ATPase, transmembrane domain M"/>
    <property type="match status" value="1"/>
</dbReference>
<keyword evidence="27" id="KW-1185">Reference proteome</keyword>
<dbReference type="SUPFAM" id="SSF81653">
    <property type="entry name" value="Calcium ATPase, transduction domain A"/>
    <property type="match status" value="1"/>
</dbReference>
<evidence type="ECO:0000256" key="23">
    <source>
        <dbReference type="SAM" id="MobiDB-lite"/>
    </source>
</evidence>
<feature type="transmembrane region" description="Helical" evidence="22">
    <location>
        <begin position="350"/>
        <end position="371"/>
    </location>
</feature>
<feature type="binding site" evidence="21">
    <location>
        <position position="832"/>
    </location>
    <ligand>
        <name>Mg(2+)</name>
        <dbReference type="ChEBI" id="CHEBI:18420"/>
    </ligand>
</feature>
<feature type="binding site" evidence="20">
    <location>
        <position position="636"/>
    </location>
    <ligand>
        <name>ATP</name>
        <dbReference type="ChEBI" id="CHEBI:30616"/>
    </ligand>
</feature>
<dbReference type="RefSeq" id="XP_034247123.1">
    <property type="nucleotide sequence ID" value="XM_034391232.1"/>
</dbReference>
<feature type="binding site" evidence="21">
    <location>
        <position position="836"/>
    </location>
    <ligand>
        <name>Mg(2+)</name>
        <dbReference type="ChEBI" id="CHEBI:18420"/>
    </ligand>
</feature>
<evidence type="ECO:0000256" key="15">
    <source>
        <dbReference type="ARBA" id="ARBA00023034"/>
    </source>
</evidence>
<feature type="binding site" evidence="20">
    <location>
        <position position="835"/>
    </location>
    <ligand>
        <name>ATP</name>
        <dbReference type="ChEBI" id="CHEBI:30616"/>
    </ligand>
</feature>
<feature type="binding site" evidence="20">
    <location>
        <position position="538"/>
    </location>
    <ligand>
        <name>ATP</name>
        <dbReference type="ChEBI" id="CHEBI:30616"/>
    </ligand>
</feature>
<evidence type="ECO:0000256" key="22">
    <source>
        <dbReference type="RuleBase" id="RU362033"/>
    </source>
</evidence>
<feature type="compositionally biased region" description="Polar residues" evidence="23">
    <location>
        <begin position="47"/>
        <end position="58"/>
    </location>
</feature>
<dbReference type="GO" id="GO:0005886">
    <property type="term" value="C:plasma membrane"/>
    <property type="evidence" value="ECO:0007669"/>
    <property type="project" value="UniProtKB-SubCell"/>
</dbReference>
<feature type="binding site" evidence="21">
    <location>
        <position position="461"/>
    </location>
    <ligand>
        <name>Mg(2+)</name>
        <dbReference type="ChEBI" id="CHEBI:18420"/>
    </ligand>
</feature>
<feature type="transmembrane region" description="Helical" evidence="22">
    <location>
        <begin position="894"/>
        <end position="913"/>
    </location>
</feature>
<keyword evidence="12 21" id="KW-0460">Magnesium</keyword>
<dbReference type="GO" id="GO:0000287">
    <property type="term" value="F:magnesium ion binding"/>
    <property type="evidence" value="ECO:0007669"/>
    <property type="project" value="UniProtKB-UniRule"/>
</dbReference>